<dbReference type="RefSeq" id="WP_057705449.1">
    <property type="nucleotide sequence ID" value="NZ_JQCL01000015.1"/>
</dbReference>
<organism evidence="2 3">
    <name type="scientific">Lactiplantibacillus xiangfangensis</name>
    <dbReference type="NCBI Taxonomy" id="942150"/>
    <lineage>
        <taxon>Bacteria</taxon>
        <taxon>Bacillati</taxon>
        <taxon>Bacillota</taxon>
        <taxon>Bacilli</taxon>
        <taxon>Lactobacillales</taxon>
        <taxon>Lactobacillaceae</taxon>
        <taxon>Lactiplantibacillus</taxon>
    </lineage>
</organism>
<keyword evidence="1" id="KW-0812">Transmembrane</keyword>
<evidence type="ECO:0008006" key="4">
    <source>
        <dbReference type="Google" id="ProtNLM"/>
    </source>
</evidence>
<keyword evidence="3" id="KW-1185">Reference proteome</keyword>
<protein>
    <recommendedName>
        <fullName evidence="4">Gram-positive cocci surface proteins LPxTG domain-containing protein</fullName>
    </recommendedName>
</protein>
<evidence type="ECO:0000313" key="2">
    <source>
        <dbReference type="EMBL" id="KRO14331.1"/>
    </source>
</evidence>
<comment type="caution">
    <text evidence="2">The sequence shown here is derived from an EMBL/GenBank/DDBJ whole genome shotgun (WGS) entry which is preliminary data.</text>
</comment>
<dbReference type="EMBL" id="JQCL01000015">
    <property type="protein sequence ID" value="KRO14331.1"/>
    <property type="molecule type" value="Genomic_DNA"/>
</dbReference>
<gene>
    <name evidence="2" type="ORF">IV64_GL001621</name>
</gene>
<evidence type="ECO:0000313" key="3">
    <source>
        <dbReference type="Proteomes" id="UP000051783"/>
    </source>
</evidence>
<keyword evidence="1" id="KW-0472">Membrane</keyword>
<dbReference type="NCBIfam" id="TIGR01167">
    <property type="entry name" value="LPXTG_anchor"/>
    <property type="match status" value="1"/>
</dbReference>
<keyword evidence="1" id="KW-1133">Transmembrane helix</keyword>
<evidence type="ECO:0000256" key="1">
    <source>
        <dbReference type="SAM" id="Phobius"/>
    </source>
</evidence>
<dbReference type="AlphaFoldDB" id="A0A0R2MQA7"/>
<proteinExistence type="predicted"/>
<dbReference type="PATRIC" id="fig|942150.3.peg.1673"/>
<feature type="transmembrane region" description="Helical" evidence="1">
    <location>
        <begin position="85"/>
        <end position="103"/>
    </location>
</feature>
<sequence>MMKQLTKLVTGIVATMGLLMGLSGITGRAERLAVTGRVNASEQVLTHLSQQPPQLRPVIRPAQAAAVGKVKRQLPQTDETNPLKVVLLGLVLLGLSILSRWNLFDGRRQ</sequence>
<reference evidence="2 3" key="1">
    <citation type="journal article" date="2015" name="Genome Announc.">
        <title>Expanding the biotechnology potential of lactobacilli through comparative genomics of 213 strains and associated genera.</title>
        <authorList>
            <person name="Sun Z."/>
            <person name="Harris H.M."/>
            <person name="McCann A."/>
            <person name="Guo C."/>
            <person name="Argimon S."/>
            <person name="Zhang W."/>
            <person name="Yang X."/>
            <person name="Jeffery I.B."/>
            <person name="Cooney J.C."/>
            <person name="Kagawa T.F."/>
            <person name="Liu W."/>
            <person name="Song Y."/>
            <person name="Salvetti E."/>
            <person name="Wrobel A."/>
            <person name="Rasinkangas P."/>
            <person name="Parkhill J."/>
            <person name="Rea M.C."/>
            <person name="O'Sullivan O."/>
            <person name="Ritari J."/>
            <person name="Douillard F.P."/>
            <person name="Paul Ross R."/>
            <person name="Yang R."/>
            <person name="Briner A.E."/>
            <person name="Felis G.E."/>
            <person name="de Vos W.M."/>
            <person name="Barrangou R."/>
            <person name="Klaenhammer T.R."/>
            <person name="Caufield P.W."/>
            <person name="Cui Y."/>
            <person name="Zhang H."/>
            <person name="O'Toole P.W."/>
        </authorList>
    </citation>
    <scope>NUCLEOTIDE SEQUENCE [LARGE SCALE GENOMIC DNA]</scope>
    <source>
        <strain evidence="2 3">LMG 26013</strain>
    </source>
</reference>
<dbReference type="Proteomes" id="UP000051783">
    <property type="component" value="Unassembled WGS sequence"/>
</dbReference>
<accession>A0A0R2MQA7</accession>
<name>A0A0R2MQA7_9LACO</name>